<comment type="subcellular location">
    <subcellularLocation>
        <location evidence="1">Periplasm</location>
    </subcellularLocation>
</comment>
<proteinExistence type="predicted"/>
<evidence type="ECO:0000313" key="11">
    <source>
        <dbReference type="EMBL" id="MBY5956654.1"/>
    </source>
</evidence>
<protein>
    <submittedName>
        <fullName evidence="11">Cytochrome C peroxidase</fullName>
    </submittedName>
</protein>
<keyword evidence="5" id="KW-0574">Periplasm</keyword>
<evidence type="ECO:0000259" key="10">
    <source>
        <dbReference type="PROSITE" id="PS51007"/>
    </source>
</evidence>
<evidence type="ECO:0000256" key="2">
    <source>
        <dbReference type="ARBA" id="ARBA00022617"/>
    </source>
</evidence>
<dbReference type="AlphaFoldDB" id="A0A953LBI1"/>
<accession>A0A953LBI1</accession>
<evidence type="ECO:0000256" key="7">
    <source>
        <dbReference type="ARBA" id="ARBA00023004"/>
    </source>
</evidence>
<dbReference type="GO" id="GO:0046872">
    <property type="term" value="F:metal ion binding"/>
    <property type="evidence" value="ECO:0007669"/>
    <property type="project" value="UniProtKB-KW"/>
</dbReference>
<keyword evidence="2 8" id="KW-0349">Heme</keyword>
<keyword evidence="6" id="KW-0560">Oxidoreductase</keyword>
<evidence type="ECO:0000256" key="9">
    <source>
        <dbReference type="PIRSR" id="PIRSR000294-2"/>
    </source>
</evidence>
<keyword evidence="12" id="KW-1185">Reference proteome</keyword>
<evidence type="ECO:0000313" key="12">
    <source>
        <dbReference type="Proteomes" id="UP000753961"/>
    </source>
</evidence>
<dbReference type="Proteomes" id="UP000753961">
    <property type="component" value="Unassembled WGS sequence"/>
</dbReference>
<feature type="binding site" description="axial binding residue" evidence="9">
    <location>
        <position position="84"/>
    </location>
    <ligand>
        <name>heme c</name>
        <dbReference type="ChEBI" id="CHEBI:61717"/>
        <label>1</label>
    </ligand>
    <ligandPart>
        <name>Fe</name>
        <dbReference type="ChEBI" id="CHEBI:18248"/>
    </ligandPart>
</feature>
<feature type="binding site" description="axial binding residue" evidence="9">
    <location>
        <position position="239"/>
    </location>
    <ligand>
        <name>heme c</name>
        <dbReference type="ChEBI" id="CHEBI:61717"/>
        <label>2</label>
    </ligand>
    <ligandPart>
        <name>Fe</name>
        <dbReference type="ChEBI" id="CHEBI:18248"/>
    </ligandPart>
</feature>
<dbReference type="PROSITE" id="PS51007">
    <property type="entry name" value="CYTC"/>
    <property type="match status" value="1"/>
</dbReference>
<keyword evidence="4" id="KW-0732">Signal</keyword>
<evidence type="ECO:0000256" key="8">
    <source>
        <dbReference type="PIRSR" id="PIRSR000294-1"/>
    </source>
</evidence>
<dbReference type="InterPro" id="IPR036909">
    <property type="entry name" value="Cyt_c-like_dom_sf"/>
</dbReference>
<evidence type="ECO:0000256" key="1">
    <source>
        <dbReference type="ARBA" id="ARBA00004418"/>
    </source>
</evidence>
<dbReference type="PANTHER" id="PTHR30600">
    <property type="entry name" value="CYTOCHROME C PEROXIDASE-RELATED"/>
    <property type="match status" value="1"/>
</dbReference>
<dbReference type="InterPro" id="IPR026259">
    <property type="entry name" value="MauG/Cytc_peroxidase"/>
</dbReference>
<gene>
    <name evidence="11" type="ORF">KUV50_00810</name>
</gene>
<dbReference type="GO" id="GO:0042597">
    <property type="term" value="C:periplasmic space"/>
    <property type="evidence" value="ECO:0007669"/>
    <property type="project" value="UniProtKB-SubCell"/>
</dbReference>
<dbReference type="PIRSF" id="PIRSF000294">
    <property type="entry name" value="Cytochrome-c_peroxidase"/>
    <property type="match status" value="1"/>
</dbReference>
<organism evidence="11 12">
    <name type="scientific">Membranihabitans marinus</name>
    <dbReference type="NCBI Taxonomy" id="1227546"/>
    <lineage>
        <taxon>Bacteria</taxon>
        <taxon>Pseudomonadati</taxon>
        <taxon>Bacteroidota</taxon>
        <taxon>Saprospiria</taxon>
        <taxon>Saprospirales</taxon>
        <taxon>Saprospiraceae</taxon>
        <taxon>Membranihabitans</taxon>
    </lineage>
</organism>
<comment type="PTM">
    <text evidence="8">Binds 2 heme groups per subunit.</text>
</comment>
<feature type="domain" description="Cytochrome c" evidence="10">
    <location>
        <begin position="58"/>
        <end position="228"/>
    </location>
</feature>
<feature type="binding site" description="covalent" evidence="8">
    <location>
        <position position="235"/>
    </location>
    <ligand>
        <name>heme c</name>
        <dbReference type="ChEBI" id="CHEBI:61717"/>
        <label>2</label>
    </ligand>
</feature>
<dbReference type="EMBL" id="JAHVHU010000002">
    <property type="protein sequence ID" value="MBY5956654.1"/>
    <property type="molecule type" value="Genomic_DNA"/>
</dbReference>
<dbReference type="InterPro" id="IPR051395">
    <property type="entry name" value="Cytochrome_c_Peroxidase/MauG"/>
</dbReference>
<feature type="binding site" description="covalent" evidence="8">
    <location>
        <position position="83"/>
    </location>
    <ligand>
        <name>heme c</name>
        <dbReference type="ChEBI" id="CHEBI:61717"/>
        <label>1</label>
    </ligand>
</feature>
<evidence type="ECO:0000256" key="3">
    <source>
        <dbReference type="ARBA" id="ARBA00022723"/>
    </source>
</evidence>
<evidence type="ECO:0000256" key="5">
    <source>
        <dbReference type="ARBA" id="ARBA00022764"/>
    </source>
</evidence>
<evidence type="ECO:0000256" key="4">
    <source>
        <dbReference type="ARBA" id="ARBA00022729"/>
    </source>
</evidence>
<dbReference type="Pfam" id="PF03150">
    <property type="entry name" value="CCP_MauG"/>
    <property type="match status" value="1"/>
</dbReference>
<evidence type="ECO:0000256" key="6">
    <source>
        <dbReference type="ARBA" id="ARBA00023002"/>
    </source>
</evidence>
<keyword evidence="11" id="KW-0575">Peroxidase</keyword>
<dbReference type="RefSeq" id="WP_222578178.1">
    <property type="nucleotide sequence ID" value="NZ_JAHVHU010000002.1"/>
</dbReference>
<dbReference type="InterPro" id="IPR009056">
    <property type="entry name" value="Cyt_c-like_dom"/>
</dbReference>
<comment type="caution">
    <text evidence="11">The sequence shown here is derived from an EMBL/GenBank/DDBJ whole genome shotgun (WGS) entry which is preliminary data.</text>
</comment>
<feature type="binding site" description="covalent" evidence="8">
    <location>
        <position position="80"/>
    </location>
    <ligand>
        <name>heme c</name>
        <dbReference type="ChEBI" id="CHEBI:61717"/>
        <label>1</label>
    </ligand>
</feature>
<reference evidence="11" key="1">
    <citation type="submission" date="2021-06" db="EMBL/GenBank/DDBJ databases">
        <title>44 bacteria genomes isolated from Dapeng, Shenzhen.</title>
        <authorList>
            <person name="Zheng W."/>
            <person name="Yu S."/>
            <person name="Huang Y."/>
        </authorList>
    </citation>
    <scope>NUCLEOTIDE SEQUENCE</scope>
    <source>
        <strain evidence="11">DP5N28-2</strain>
    </source>
</reference>
<feature type="binding site" description="covalent" evidence="8">
    <location>
        <position position="238"/>
    </location>
    <ligand>
        <name>heme c</name>
        <dbReference type="ChEBI" id="CHEBI:61717"/>
        <label>2</label>
    </ligand>
</feature>
<dbReference type="GO" id="GO:0020037">
    <property type="term" value="F:heme binding"/>
    <property type="evidence" value="ECO:0007669"/>
    <property type="project" value="InterPro"/>
</dbReference>
<dbReference type="Gene3D" id="1.10.760.10">
    <property type="entry name" value="Cytochrome c-like domain"/>
    <property type="match status" value="2"/>
</dbReference>
<dbReference type="GO" id="GO:0004130">
    <property type="term" value="F:cytochrome-c peroxidase activity"/>
    <property type="evidence" value="ECO:0007669"/>
    <property type="project" value="TreeGrafter"/>
</dbReference>
<sequence length="361" mass="40592">MFLLFIGVGACEKEPAEVPDVDEDDLTAIPYEPTPYTLSVAVNYPKMNIPASNPMTREGIALGRRLFYDPIMSRDSTISCGSCHLQTESFKDPRGISLGVDGRTGRRTSMNLINVGYNSQNLFWDGRSTSLEEQVLHPVEDPNELDHDWAVLEKQIQNHKDYPAEFRRAFGITNKKEIDQKLIAKAIAQFERTLISSGTTRYDLALKGELVLTEDELEGYLMFVDAVPDLPDAECGHCHAEPLFTTFEFKNNGLENIDNLENFPDKGRGEVTGELWDYGKFKIPTLFNAAVSPPYMHDGRFETLEEVMDHYNSGGHRQANTDPLIVPLGLTEKQKQQVIAFVKTLTDTAFLNHPDYADPNP</sequence>
<keyword evidence="3 9" id="KW-0479">Metal-binding</keyword>
<dbReference type="SUPFAM" id="SSF46626">
    <property type="entry name" value="Cytochrome c"/>
    <property type="match status" value="2"/>
</dbReference>
<name>A0A953LBI1_9BACT</name>
<dbReference type="InterPro" id="IPR004852">
    <property type="entry name" value="Di-haem_cyt_c_peroxidsae"/>
</dbReference>
<dbReference type="GO" id="GO:0009055">
    <property type="term" value="F:electron transfer activity"/>
    <property type="evidence" value="ECO:0007669"/>
    <property type="project" value="InterPro"/>
</dbReference>
<dbReference type="PANTHER" id="PTHR30600:SF10">
    <property type="entry name" value="BLL6722 PROTEIN"/>
    <property type="match status" value="1"/>
</dbReference>
<keyword evidence="7 9" id="KW-0408">Iron</keyword>
<comment type="cofactor">
    <cofactor evidence="8">
        <name>heme</name>
        <dbReference type="ChEBI" id="CHEBI:30413"/>
    </cofactor>
    <text evidence="8">Binds 2 heme groups.</text>
</comment>